<evidence type="ECO:0000256" key="3">
    <source>
        <dbReference type="SAM" id="MobiDB-lite"/>
    </source>
</evidence>
<reference evidence="4 5" key="1">
    <citation type="journal article" date="2023" name="bioRxiv">
        <title>Genome report: Whole genome sequence and annotation of Penstemon davidsonii.</title>
        <authorList>
            <person name="Ostevik K.L."/>
            <person name="Alabady M."/>
            <person name="Zhang M."/>
            <person name="Rausher M.D."/>
        </authorList>
    </citation>
    <scope>NUCLEOTIDE SEQUENCE [LARGE SCALE GENOMIC DNA]</scope>
    <source>
        <strain evidence="4">DNT005</strain>
        <tissue evidence="4">Whole leaf</tissue>
    </source>
</reference>
<dbReference type="InterPro" id="IPR044683">
    <property type="entry name" value="LAZY"/>
</dbReference>
<dbReference type="PANTHER" id="PTHR34045">
    <property type="entry name" value="OS03G0406300 PROTEIN"/>
    <property type="match status" value="1"/>
</dbReference>
<gene>
    <name evidence="4" type="ORF">RD792_017846</name>
</gene>
<evidence type="ECO:0000313" key="4">
    <source>
        <dbReference type="EMBL" id="KAK4493276.1"/>
    </source>
</evidence>
<sequence length="213" mass="24752">MMQQPCKEEFSDWPNALLSIGTFGINKNLQNSEKSSLASKSENTNPEESEEVDKELRQSLNKDDLSIEKLFDCLSENVKNTDDLMENKENRLQRTMSVVDRGEKDITFDKKSNDIKKKSLSFLIKKAFLCSGGFEPNPLLRDPIPDYKLEKSRMEKILRVMLHKKIYPQRPNPNPKVNSTKYLNMQENDRDDETSHNSSKWVKTDSEYIVLEI</sequence>
<evidence type="ECO:0000256" key="1">
    <source>
        <dbReference type="ARBA" id="ARBA00022604"/>
    </source>
</evidence>
<feature type="region of interest" description="Disordered" evidence="3">
    <location>
        <begin position="32"/>
        <end position="57"/>
    </location>
</feature>
<protein>
    <submittedName>
        <fullName evidence="4">Uncharacterized protein</fullName>
    </submittedName>
</protein>
<accession>A0ABR0DVM0</accession>
<dbReference type="Proteomes" id="UP001291926">
    <property type="component" value="Unassembled WGS sequence"/>
</dbReference>
<dbReference type="EMBL" id="JAYDYQ010000543">
    <property type="protein sequence ID" value="KAK4493276.1"/>
    <property type="molecule type" value="Genomic_DNA"/>
</dbReference>
<feature type="compositionally biased region" description="Polar residues" evidence="3">
    <location>
        <begin position="32"/>
        <end position="44"/>
    </location>
</feature>
<evidence type="ECO:0000256" key="2">
    <source>
        <dbReference type="ARBA" id="ARBA00024198"/>
    </source>
</evidence>
<keyword evidence="5" id="KW-1185">Reference proteome</keyword>
<proteinExistence type="inferred from homology"/>
<comment type="similarity">
    <text evidence="2">Belongs to the LAZY family.</text>
</comment>
<dbReference type="PANTHER" id="PTHR34045:SF3">
    <property type="entry name" value="PROTEIN LAZY 4"/>
    <property type="match status" value="1"/>
</dbReference>
<keyword evidence="1" id="KW-0341">Growth regulation</keyword>
<comment type="caution">
    <text evidence="4">The sequence shown here is derived from an EMBL/GenBank/DDBJ whole genome shotgun (WGS) entry which is preliminary data.</text>
</comment>
<organism evidence="4 5">
    <name type="scientific">Penstemon davidsonii</name>
    <dbReference type="NCBI Taxonomy" id="160366"/>
    <lineage>
        <taxon>Eukaryota</taxon>
        <taxon>Viridiplantae</taxon>
        <taxon>Streptophyta</taxon>
        <taxon>Embryophyta</taxon>
        <taxon>Tracheophyta</taxon>
        <taxon>Spermatophyta</taxon>
        <taxon>Magnoliopsida</taxon>
        <taxon>eudicotyledons</taxon>
        <taxon>Gunneridae</taxon>
        <taxon>Pentapetalae</taxon>
        <taxon>asterids</taxon>
        <taxon>lamiids</taxon>
        <taxon>Lamiales</taxon>
        <taxon>Plantaginaceae</taxon>
        <taxon>Cheloneae</taxon>
        <taxon>Penstemon</taxon>
    </lineage>
</organism>
<evidence type="ECO:0000313" key="5">
    <source>
        <dbReference type="Proteomes" id="UP001291926"/>
    </source>
</evidence>
<name>A0ABR0DVM0_9LAMI</name>